<dbReference type="Proteomes" id="UP000485058">
    <property type="component" value="Unassembled WGS sequence"/>
</dbReference>
<dbReference type="InterPro" id="IPR011528">
    <property type="entry name" value="NERD"/>
</dbReference>
<dbReference type="AlphaFoldDB" id="A0A6A0AHV2"/>
<organism evidence="2 3">
    <name type="scientific">Haematococcus lacustris</name>
    <name type="common">Green alga</name>
    <name type="synonym">Haematococcus pluvialis</name>
    <dbReference type="NCBI Taxonomy" id="44745"/>
    <lineage>
        <taxon>Eukaryota</taxon>
        <taxon>Viridiplantae</taxon>
        <taxon>Chlorophyta</taxon>
        <taxon>core chlorophytes</taxon>
        <taxon>Chlorophyceae</taxon>
        <taxon>CS clade</taxon>
        <taxon>Chlamydomonadales</taxon>
        <taxon>Haematococcaceae</taxon>
        <taxon>Haematococcus</taxon>
    </lineage>
</organism>
<dbReference type="PROSITE" id="PS50965">
    <property type="entry name" value="NERD"/>
    <property type="match status" value="1"/>
</dbReference>
<accession>A0A6A0AHV2</accession>
<sequence length="274" mass="30434">MQQCMRTCHHNVLSRRLKHIHVLQTRKLLHAACMASESTPASGAAAGLSQYMTRLTQDEQADALSKFVAAGYTDAMHDLVTRLGNQELAEIGIQPQAVRSALRRAFALTGPGKTIVIMDSTGAEEVLQFDSWKVFETWSRSNILKQLQQDGTEEVIVMWEQVQEGGMYYTDKTLDKKVGDMEGFESAQSKSLKDEVAERALADMRQQYPDASRLCKDVLKDKSGQTRQYDGIIVAENCVKVVEPRSYTHLLSSCGKQLKMGQLTSSLQGGRTVA</sequence>
<evidence type="ECO:0000313" key="3">
    <source>
        <dbReference type="Proteomes" id="UP000485058"/>
    </source>
</evidence>
<dbReference type="EMBL" id="BLLF01005767">
    <property type="protein sequence ID" value="GFH31604.1"/>
    <property type="molecule type" value="Genomic_DNA"/>
</dbReference>
<reference evidence="2 3" key="1">
    <citation type="submission" date="2020-02" db="EMBL/GenBank/DDBJ databases">
        <title>Draft genome sequence of Haematococcus lacustris strain NIES-144.</title>
        <authorList>
            <person name="Morimoto D."/>
            <person name="Nakagawa S."/>
            <person name="Yoshida T."/>
            <person name="Sawayama S."/>
        </authorList>
    </citation>
    <scope>NUCLEOTIDE SEQUENCE [LARGE SCALE GENOMIC DNA]</scope>
    <source>
        <strain evidence="2 3">NIES-144</strain>
    </source>
</reference>
<name>A0A6A0AHV2_HAELA</name>
<gene>
    <name evidence="2" type="ORF">HaLaN_30679</name>
</gene>
<keyword evidence="3" id="KW-1185">Reference proteome</keyword>
<protein>
    <recommendedName>
        <fullName evidence="1">NERD domain-containing protein</fullName>
    </recommendedName>
</protein>
<evidence type="ECO:0000313" key="2">
    <source>
        <dbReference type="EMBL" id="GFH31604.1"/>
    </source>
</evidence>
<proteinExistence type="predicted"/>
<feature type="domain" description="NERD" evidence="1">
    <location>
        <begin position="193"/>
        <end position="274"/>
    </location>
</feature>
<comment type="caution">
    <text evidence="2">The sequence shown here is derived from an EMBL/GenBank/DDBJ whole genome shotgun (WGS) entry which is preliminary data.</text>
</comment>
<evidence type="ECO:0000259" key="1">
    <source>
        <dbReference type="PROSITE" id="PS50965"/>
    </source>
</evidence>